<reference evidence="1" key="2">
    <citation type="submission" date="2023-01" db="EMBL/GenBank/DDBJ databases">
        <authorList>
            <person name="Sun Q."/>
            <person name="Evtushenko L."/>
        </authorList>
    </citation>
    <scope>NUCLEOTIDE SEQUENCE</scope>
    <source>
        <strain evidence="1">VKM B-2484</strain>
    </source>
</reference>
<dbReference type="EMBL" id="BSFJ01000007">
    <property type="protein sequence ID" value="GLK71868.1"/>
    <property type="molecule type" value="Genomic_DNA"/>
</dbReference>
<evidence type="ECO:0000313" key="1">
    <source>
        <dbReference type="EMBL" id="GLK71868.1"/>
    </source>
</evidence>
<keyword evidence="2" id="KW-1185">Reference proteome</keyword>
<proteinExistence type="predicted"/>
<name>A0A9W6J8W1_9HYPH</name>
<sequence length="76" mass="8237">MIEFYRTRARDSAHALLGREAAEVVDLDAAIELARSLARTLNMPQRPDALTITGADGVVLHACAFDTVQGQQDEPS</sequence>
<comment type="caution">
    <text evidence="1">The sequence shown here is derived from an EMBL/GenBank/DDBJ whole genome shotgun (WGS) entry which is preliminary data.</text>
</comment>
<dbReference type="Proteomes" id="UP001143370">
    <property type="component" value="Unassembled WGS sequence"/>
</dbReference>
<gene>
    <name evidence="1" type="ORF">GCM10017643_19840</name>
</gene>
<organism evidence="1 2">
    <name type="scientific">Ancylobacter dichloromethanicus</name>
    <dbReference type="NCBI Taxonomy" id="518825"/>
    <lineage>
        <taxon>Bacteria</taxon>
        <taxon>Pseudomonadati</taxon>
        <taxon>Pseudomonadota</taxon>
        <taxon>Alphaproteobacteria</taxon>
        <taxon>Hyphomicrobiales</taxon>
        <taxon>Xanthobacteraceae</taxon>
        <taxon>Ancylobacter</taxon>
    </lineage>
</organism>
<accession>A0A9W6J8W1</accession>
<dbReference type="AlphaFoldDB" id="A0A9W6J8W1"/>
<protein>
    <submittedName>
        <fullName evidence="1">Uncharacterized protein</fullName>
    </submittedName>
</protein>
<reference evidence="1" key="1">
    <citation type="journal article" date="2014" name="Int. J. Syst. Evol. Microbiol.">
        <title>Complete genome sequence of Corynebacterium casei LMG S-19264T (=DSM 44701T), isolated from a smear-ripened cheese.</title>
        <authorList>
            <consortium name="US DOE Joint Genome Institute (JGI-PGF)"/>
            <person name="Walter F."/>
            <person name="Albersmeier A."/>
            <person name="Kalinowski J."/>
            <person name="Ruckert C."/>
        </authorList>
    </citation>
    <scope>NUCLEOTIDE SEQUENCE</scope>
    <source>
        <strain evidence="1">VKM B-2484</strain>
    </source>
</reference>
<evidence type="ECO:0000313" key="2">
    <source>
        <dbReference type="Proteomes" id="UP001143370"/>
    </source>
</evidence>